<name>A0ABV2QZB4_9HYPH</name>
<dbReference type="PANTHER" id="PTHR43085">
    <property type="entry name" value="HEXOKINASE FAMILY MEMBER"/>
    <property type="match status" value="1"/>
</dbReference>
<reference evidence="5 6" key="1">
    <citation type="submission" date="2024-06" db="EMBL/GenBank/DDBJ databases">
        <title>Sorghum-associated microbial communities from plants grown in Nebraska, USA.</title>
        <authorList>
            <person name="Schachtman D."/>
        </authorList>
    </citation>
    <scope>NUCLEOTIDE SEQUENCE [LARGE SCALE GENOMIC DNA]</scope>
    <source>
        <strain evidence="5 6">3207</strain>
    </source>
</reference>
<evidence type="ECO:0000259" key="4">
    <source>
        <dbReference type="Pfam" id="PF00294"/>
    </source>
</evidence>
<evidence type="ECO:0000256" key="1">
    <source>
        <dbReference type="ARBA" id="ARBA00010688"/>
    </source>
</evidence>
<dbReference type="CDD" id="cd01166">
    <property type="entry name" value="KdgK"/>
    <property type="match status" value="1"/>
</dbReference>
<dbReference type="PANTHER" id="PTHR43085:SF15">
    <property type="entry name" value="2-DEHYDRO-3-DEOXYGLUCONOKINASE"/>
    <property type="match status" value="1"/>
</dbReference>
<protein>
    <submittedName>
        <fullName evidence="5">2-dehydro-3-deoxygluconokinase</fullName>
        <ecNumber evidence="5">2.7.1.45</ecNumber>
    </submittedName>
</protein>
<dbReference type="InterPro" id="IPR002139">
    <property type="entry name" value="Ribo/fructo_kinase"/>
</dbReference>
<evidence type="ECO:0000256" key="2">
    <source>
        <dbReference type="ARBA" id="ARBA00022679"/>
    </source>
</evidence>
<dbReference type="Gene3D" id="3.40.1190.20">
    <property type="match status" value="1"/>
</dbReference>
<dbReference type="Proteomes" id="UP001549321">
    <property type="component" value="Unassembled WGS sequence"/>
</dbReference>
<keyword evidence="6" id="KW-1185">Reference proteome</keyword>
<dbReference type="InterPro" id="IPR029056">
    <property type="entry name" value="Ribokinase-like"/>
</dbReference>
<feature type="domain" description="Carbohydrate kinase PfkB" evidence="4">
    <location>
        <begin position="15"/>
        <end position="306"/>
    </location>
</feature>
<evidence type="ECO:0000256" key="3">
    <source>
        <dbReference type="ARBA" id="ARBA00022777"/>
    </source>
</evidence>
<dbReference type="EMBL" id="JBEPSM010000001">
    <property type="protein sequence ID" value="MET4634141.1"/>
    <property type="molecule type" value="Genomic_DNA"/>
</dbReference>
<dbReference type="InterPro" id="IPR050306">
    <property type="entry name" value="PfkB_Carbo_kinase"/>
</dbReference>
<keyword evidence="3" id="KW-0418">Kinase</keyword>
<keyword evidence="2 5" id="KW-0808">Transferase</keyword>
<dbReference type="Pfam" id="PF00294">
    <property type="entry name" value="PfkB"/>
    <property type="match status" value="1"/>
</dbReference>
<sequence length="317" mass="33161">MPSPTVQSPVTQSPDIVCIGEPLFELNQAKGSEAFLPGHGGDTSNCAIAAARQGASVGYVTAVGADNFGQSFLDLWKKEGVDFSAVKIDPAAPTGIYFVTHGPEGHVFSYRRAGSAASRMTPEELSLGYIRGAKVIHTSGISQAISSQAADLVFKALKTAREAGVLVSYDTNLRLRLWPIERARAVIHAAAALADILKTSSDDAFELTGEKDADKIADFYLGLGPKIVIVTLGADGALVATKEKRMVIPAIAVKPVDATGAGDTFDGAFLTEYLRSKDAFAAARYANAAAGLATEGYGAVAPMPTRSDVEAALLNRK</sequence>
<dbReference type="PRINTS" id="PR00990">
    <property type="entry name" value="RIBOKINASE"/>
</dbReference>
<dbReference type="SUPFAM" id="SSF53613">
    <property type="entry name" value="Ribokinase-like"/>
    <property type="match status" value="1"/>
</dbReference>
<organism evidence="5 6">
    <name type="scientific">Kaistia defluvii</name>
    <dbReference type="NCBI Taxonomy" id="410841"/>
    <lineage>
        <taxon>Bacteria</taxon>
        <taxon>Pseudomonadati</taxon>
        <taxon>Pseudomonadota</taxon>
        <taxon>Alphaproteobacteria</taxon>
        <taxon>Hyphomicrobiales</taxon>
        <taxon>Kaistiaceae</taxon>
        <taxon>Kaistia</taxon>
    </lineage>
</organism>
<gene>
    <name evidence="5" type="ORF">ABIE08_002054</name>
</gene>
<dbReference type="EC" id="2.7.1.45" evidence="5"/>
<comment type="similarity">
    <text evidence="1">Belongs to the carbohydrate kinase PfkB family.</text>
</comment>
<dbReference type="RefSeq" id="WP_354550789.1">
    <property type="nucleotide sequence ID" value="NZ_JBEPSM010000001.1"/>
</dbReference>
<accession>A0ABV2QZB4</accession>
<dbReference type="InterPro" id="IPR011611">
    <property type="entry name" value="PfkB_dom"/>
</dbReference>
<evidence type="ECO:0000313" key="6">
    <source>
        <dbReference type="Proteomes" id="UP001549321"/>
    </source>
</evidence>
<evidence type="ECO:0000313" key="5">
    <source>
        <dbReference type="EMBL" id="MET4634141.1"/>
    </source>
</evidence>
<comment type="caution">
    <text evidence="5">The sequence shown here is derived from an EMBL/GenBank/DDBJ whole genome shotgun (WGS) entry which is preliminary data.</text>
</comment>
<dbReference type="GO" id="GO:0008673">
    <property type="term" value="F:2-dehydro-3-deoxygluconokinase activity"/>
    <property type="evidence" value="ECO:0007669"/>
    <property type="project" value="UniProtKB-EC"/>
</dbReference>
<proteinExistence type="inferred from homology"/>